<dbReference type="AlphaFoldDB" id="A0A915Q6U6"/>
<evidence type="ECO:0000313" key="2">
    <source>
        <dbReference type="Proteomes" id="UP000887581"/>
    </source>
</evidence>
<accession>A0A915Q6U6</accession>
<dbReference type="WBParaSite" id="sdigi.contig737.g9632.t1">
    <property type="protein sequence ID" value="sdigi.contig737.g9632.t1"/>
    <property type="gene ID" value="sdigi.contig737.g9632"/>
</dbReference>
<dbReference type="Pfam" id="PF03314">
    <property type="entry name" value="DUF273"/>
    <property type="match status" value="1"/>
</dbReference>
<dbReference type="InterPro" id="IPR004988">
    <property type="entry name" value="DUF273"/>
</dbReference>
<dbReference type="InterPro" id="IPR029044">
    <property type="entry name" value="Nucleotide-diphossugar_trans"/>
</dbReference>
<dbReference type="Gene3D" id="3.90.550.10">
    <property type="entry name" value="Spore Coat Polysaccharide Biosynthesis Protein SpsA, Chain A"/>
    <property type="match status" value="1"/>
</dbReference>
<sequence>MRSRRWIRTLILASLIFVLIVYEENQKSIAIAVIIVLLNRSNYEEYRLAIESFECYVLYHNYTWIVIDLSANITLRRLCPHEDFMFARHCITAKVMEEQSGIQWFLFVDADMGVINPNHLIEEWIDNSVDLIFYSRIFNHEVMAGSYLAKNTPYTWQFLRFWADYESKLPFTPFGSDNGAIHVGELFFVDVYLLELVVMNVLLEFVLPKRVSERKFCERIWFEAKDFGDLNIYVACVRNITDEALALSNRVRILPKGEAWARDTWLTDSMWCERDFILHGWQKRKNDRVVFGGWPSPFVSHHFNLSLCTDRNTISSNWQYKDTFMKSNFQIDGWLNKVIANSKHEFNKHLKLAASYRGQ</sequence>
<dbReference type="PANTHER" id="PTHR31562:SF2">
    <property type="entry name" value="NUCLEOTIDE-DIPHOSPHO-SUGAR TRANSFERASE"/>
    <property type="match status" value="1"/>
</dbReference>
<proteinExistence type="predicted"/>
<protein>
    <submittedName>
        <fullName evidence="3">Nucleotide-diphospho-sugar transferase domain-containing protein</fullName>
    </submittedName>
</protein>
<feature type="chain" id="PRO_5037041947" evidence="1">
    <location>
        <begin position="24"/>
        <end position="359"/>
    </location>
</feature>
<name>A0A915Q6U6_9BILA</name>
<dbReference type="Proteomes" id="UP000887581">
    <property type="component" value="Unplaced"/>
</dbReference>
<evidence type="ECO:0000313" key="3">
    <source>
        <dbReference type="WBParaSite" id="sdigi.contig737.g9632.t1"/>
    </source>
</evidence>
<keyword evidence="2" id="KW-1185">Reference proteome</keyword>
<evidence type="ECO:0000256" key="1">
    <source>
        <dbReference type="SAM" id="SignalP"/>
    </source>
</evidence>
<dbReference type="PANTHER" id="PTHR31562">
    <property type="entry name" value="PROTEIN CBG18972"/>
    <property type="match status" value="1"/>
</dbReference>
<reference evidence="3" key="1">
    <citation type="submission" date="2022-11" db="UniProtKB">
        <authorList>
            <consortium name="WormBaseParasite"/>
        </authorList>
    </citation>
    <scope>IDENTIFICATION</scope>
</reference>
<organism evidence="2 3">
    <name type="scientific">Setaria digitata</name>
    <dbReference type="NCBI Taxonomy" id="48799"/>
    <lineage>
        <taxon>Eukaryota</taxon>
        <taxon>Metazoa</taxon>
        <taxon>Ecdysozoa</taxon>
        <taxon>Nematoda</taxon>
        <taxon>Chromadorea</taxon>
        <taxon>Rhabditida</taxon>
        <taxon>Spirurina</taxon>
        <taxon>Spiruromorpha</taxon>
        <taxon>Filarioidea</taxon>
        <taxon>Setariidae</taxon>
        <taxon>Setaria</taxon>
    </lineage>
</organism>
<keyword evidence="1" id="KW-0732">Signal</keyword>
<feature type="signal peptide" evidence="1">
    <location>
        <begin position="1"/>
        <end position="23"/>
    </location>
</feature>